<feature type="transmembrane region" description="Helical" evidence="1">
    <location>
        <begin position="20"/>
        <end position="42"/>
    </location>
</feature>
<evidence type="ECO:0000313" key="3">
    <source>
        <dbReference type="Proteomes" id="UP000220509"/>
    </source>
</evidence>
<evidence type="ECO:0000256" key="1">
    <source>
        <dbReference type="SAM" id="Phobius"/>
    </source>
</evidence>
<name>A0ABX4K0X2_9MOLU</name>
<dbReference type="Proteomes" id="UP000220509">
    <property type="component" value="Unassembled WGS sequence"/>
</dbReference>
<comment type="caution">
    <text evidence="2">The sequence shown here is derived from an EMBL/GenBank/DDBJ whole genome shotgun (WGS) entry which is preliminary data.</text>
</comment>
<protein>
    <submittedName>
        <fullName evidence="2">Uncharacterized protein</fullName>
    </submittedName>
</protein>
<keyword evidence="3" id="KW-1185">Reference proteome</keyword>
<keyword evidence="1" id="KW-0812">Transmembrane</keyword>
<gene>
    <name evidence="2" type="ORF">BBA70_03190</name>
</gene>
<evidence type="ECO:0000313" key="2">
    <source>
        <dbReference type="EMBL" id="PEH36108.1"/>
    </source>
</evidence>
<organism evidence="2 3">
    <name type="scientific">New Jersey aster yellows phytoplasma</name>
    <dbReference type="NCBI Taxonomy" id="270520"/>
    <lineage>
        <taxon>Bacteria</taxon>
        <taxon>Bacillati</taxon>
        <taxon>Mycoplasmatota</taxon>
        <taxon>Mollicutes</taxon>
        <taxon>Acholeplasmatales</taxon>
        <taxon>Acholeplasmataceae</taxon>
        <taxon>Candidatus Phytoplasma</taxon>
        <taxon>16SrI (Aster yellows group)</taxon>
    </lineage>
</organism>
<proteinExistence type="predicted"/>
<keyword evidence="1" id="KW-1133">Transmembrane helix</keyword>
<sequence length="72" mass="8541">MKITTTHRSEMTMKMTNSNFTIDFVSGKLFVVGLCFIFKYLFFSFLRLFNPNDNNPIKKKMKPQTQIIKKKI</sequence>
<accession>A0ABX4K0X2</accession>
<dbReference type="EMBL" id="MAPF01000067">
    <property type="protein sequence ID" value="PEH36108.1"/>
    <property type="molecule type" value="Genomic_DNA"/>
</dbReference>
<keyword evidence="1" id="KW-0472">Membrane</keyword>
<reference evidence="2" key="1">
    <citation type="submission" date="2017-05" db="EMBL/GenBank/DDBJ databases">
        <title>Genome sequence of Ca. P. asteris strain NJAY.</title>
        <authorList>
            <person name="Lee I.-M."/>
            <person name="Gundersen-Rindal D."/>
            <person name="Sparks M."/>
        </authorList>
    </citation>
    <scope>NUCLEOTIDE SEQUENCE [LARGE SCALE GENOMIC DNA]</scope>
    <source>
        <strain evidence="2">NJAY</strain>
    </source>
</reference>